<reference evidence="2 3" key="1">
    <citation type="submission" date="2019-09" db="EMBL/GenBank/DDBJ databases">
        <title>Genome sequence of Roseospira marina, one of the more divergent members of the non-sulfur purple photosynthetic bacterial family, the Rhodospirillaceae.</title>
        <authorList>
            <person name="Meyer T."/>
            <person name="Kyndt J."/>
        </authorList>
    </citation>
    <scope>NUCLEOTIDE SEQUENCE [LARGE SCALE GENOMIC DNA]</scope>
    <source>
        <strain evidence="2 3">DSM 15113</strain>
    </source>
</reference>
<dbReference type="OrthoDB" id="7365043at2"/>
<evidence type="ECO:0008006" key="4">
    <source>
        <dbReference type="Google" id="ProtNLM"/>
    </source>
</evidence>
<name>A0A5M6IB82_9PROT</name>
<keyword evidence="3" id="KW-1185">Reference proteome</keyword>
<feature type="signal peptide" evidence="1">
    <location>
        <begin position="1"/>
        <end position="38"/>
    </location>
</feature>
<evidence type="ECO:0000256" key="1">
    <source>
        <dbReference type="SAM" id="SignalP"/>
    </source>
</evidence>
<evidence type="ECO:0000313" key="2">
    <source>
        <dbReference type="EMBL" id="KAA5605493.1"/>
    </source>
</evidence>
<organism evidence="2 3">
    <name type="scientific">Roseospira marina</name>
    <dbReference type="NCBI Taxonomy" id="140057"/>
    <lineage>
        <taxon>Bacteria</taxon>
        <taxon>Pseudomonadati</taxon>
        <taxon>Pseudomonadota</taxon>
        <taxon>Alphaproteobacteria</taxon>
        <taxon>Rhodospirillales</taxon>
        <taxon>Rhodospirillaceae</taxon>
        <taxon>Roseospira</taxon>
    </lineage>
</organism>
<keyword evidence="1" id="KW-0732">Signal</keyword>
<protein>
    <recommendedName>
        <fullName evidence="4">DUF333 domain-containing protein</fullName>
    </recommendedName>
</protein>
<dbReference type="RefSeq" id="WP_150062544.1">
    <property type="nucleotide sequence ID" value="NZ_JACHII010000017.1"/>
</dbReference>
<dbReference type="Proteomes" id="UP000324065">
    <property type="component" value="Unassembled WGS sequence"/>
</dbReference>
<dbReference type="EMBL" id="VWPJ01000009">
    <property type="protein sequence ID" value="KAA5605493.1"/>
    <property type="molecule type" value="Genomic_DNA"/>
</dbReference>
<gene>
    <name evidence="2" type="ORF">F1188_11400</name>
</gene>
<proteinExistence type="predicted"/>
<evidence type="ECO:0000313" key="3">
    <source>
        <dbReference type="Proteomes" id="UP000324065"/>
    </source>
</evidence>
<dbReference type="AlphaFoldDB" id="A0A5M6IB82"/>
<comment type="caution">
    <text evidence="2">The sequence shown here is derived from an EMBL/GenBank/DDBJ whole genome shotgun (WGS) entry which is preliminary data.</text>
</comment>
<sequence>MTMARAPTRRRNTARIGAQIGSVAAVLALLATAFPAPAAAQSAIDERPGPRVMLCLYGAEGQMLAGSPHCPDRARPRDAILPAAHCFYDREGRLWRGLPRCPRTAPPFLMDEARGQ</sequence>
<feature type="chain" id="PRO_5024319417" description="DUF333 domain-containing protein" evidence="1">
    <location>
        <begin position="39"/>
        <end position="116"/>
    </location>
</feature>
<accession>A0A5M6IB82</accession>